<dbReference type="AlphaFoldDB" id="A0A1Y2HI76"/>
<sequence length="155" mass="16887">MLACAKTQHIGQTCTWSHTDSPRSRQRDKPSAYGMDRHIHIDPMAPLRQAQHNPQPFENCRLLIGQMTTSAEAIWAKLDHAGQGCNDLSLEPLPQFPAAPSYVNGFHDASVSGGSQQGDRQGRGCGTQGSFLAFPSRGEQTPKRRGHGAGGNRKR</sequence>
<feature type="region of interest" description="Disordered" evidence="1">
    <location>
        <begin position="106"/>
        <end position="155"/>
    </location>
</feature>
<evidence type="ECO:0000313" key="2">
    <source>
        <dbReference type="EMBL" id="ORZ34265.1"/>
    </source>
</evidence>
<evidence type="ECO:0000256" key="1">
    <source>
        <dbReference type="SAM" id="MobiDB-lite"/>
    </source>
</evidence>
<dbReference type="EMBL" id="MCFL01000030">
    <property type="protein sequence ID" value="ORZ34265.1"/>
    <property type="molecule type" value="Genomic_DNA"/>
</dbReference>
<accession>A0A1Y2HI76</accession>
<comment type="caution">
    <text evidence="2">The sequence shown here is derived from an EMBL/GenBank/DDBJ whole genome shotgun (WGS) entry which is preliminary data.</text>
</comment>
<evidence type="ECO:0000313" key="3">
    <source>
        <dbReference type="Proteomes" id="UP000193411"/>
    </source>
</evidence>
<reference evidence="2 3" key="1">
    <citation type="submission" date="2016-07" db="EMBL/GenBank/DDBJ databases">
        <title>Pervasive Adenine N6-methylation of Active Genes in Fungi.</title>
        <authorList>
            <consortium name="DOE Joint Genome Institute"/>
            <person name="Mondo S.J."/>
            <person name="Dannebaum R.O."/>
            <person name="Kuo R.C."/>
            <person name="Labutti K."/>
            <person name="Haridas S."/>
            <person name="Kuo A."/>
            <person name="Salamov A."/>
            <person name="Ahrendt S.R."/>
            <person name="Lipzen A."/>
            <person name="Sullivan W."/>
            <person name="Andreopoulos W.B."/>
            <person name="Clum A."/>
            <person name="Lindquist E."/>
            <person name="Daum C."/>
            <person name="Ramamoorthy G.K."/>
            <person name="Gryganskyi A."/>
            <person name="Culley D."/>
            <person name="Magnuson J.K."/>
            <person name="James T.Y."/>
            <person name="O'Malley M.A."/>
            <person name="Stajich J.E."/>
            <person name="Spatafora J.W."/>
            <person name="Visel A."/>
            <person name="Grigoriev I.V."/>
        </authorList>
    </citation>
    <scope>NUCLEOTIDE SEQUENCE [LARGE SCALE GENOMIC DNA]</scope>
    <source>
        <strain evidence="2 3">PL171</strain>
    </source>
</reference>
<organism evidence="2 3">
    <name type="scientific">Catenaria anguillulae PL171</name>
    <dbReference type="NCBI Taxonomy" id="765915"/>
    <lineage>
        <taxon>Eukaryota</taxon>
        <taxon>Fungi</taxon>
        <taxon>Fungi incertae sedis</taxon>
        <taxon>Blastocladiomycota</taxon>
        <taxon>Blastocladiomycetes</taxon>
        <taxon>Blastocladiales</taxon>
        <taxon>Catenariaceae</taxon>
        <taxon>Catenaria</taxon>
    </lineage>
</organism>
<dbReference type="Proteomes" id="UP000193411">
    <property type="component" value="Unassembled WGS sequence"/>
</dbReference>
<proteinExistence type="predicted"/>
<protein>
    <submittedName>
        <fullName evidence="2">Uncharacterized protein</fullName>
    </submittedName>
</protein>
<feature type="compositionally biased region" description="Basic residues" evidence="1">
    <location>
        <begin position="143"/>
        <end position="155"/>
    </location>
</feature>
<keyword evidence="3" id="KW-1185">Reference proteome</keyword>
<gene>
    <name evidence="2" type="ORF">BCR44DRAFT_1436889</name>
</gene>
<name>A0A1Y2HI76_9FUNG</name>